<feature type="compositionally biased region" description="Basic and acidic residues" evidence="1">
    <location>
        <begin position="39"/>
        <end position="49"/>
    </location>
</feature>
<keyword evidence="3" id="KW-1185">Reference proteome</keyword>
<evidence type="ECO:0000313" key="2">
    <source>
        <dbReference type="EMBL" id="KAG2272174.1"/>
    </source>
</evidence>
<evidence type="ECO:0000313" key="3">
    <source>
        <dbReference type="Proteomes" id="UP000886595"/>
    </source>
</evidence>
<organism evidence="2 3">
    <name type="scientific">Brassica carinata</name>
    <name type="common">Ethiopian mustard</name>
    <name type="synonym">Abyssinian cabbage</name>
    <dbReference type="NCBI Taxonomy" id="52824"/>
    <lineage>
        <taxon>Eukaryota</taxon>
        <taxon>Viridiplantae</taxon>
        <taxon>Streptophyta</taxon>
        <taxon>Embryophyta</taxon>
        <taxon>Tracheophyta</taxon>
        <taxon>Spermatophyta</taxon>
        <taxon>Magnoliopsida</taxon>
        <taxon>eudicotyledons</taxon>
        <taxon>Gunneridae</taxon>
        <taxon>Pentapetalae</taxon>
        <taxon>rosids</taxon>
        <taxon>malvids</taxon>
        <taxon>Brassicales</taxon>
        <taxon>Brassicaceae</taxon>
        <taxon>Brassiceae</taxon>
        <taxon>Brassica</taxon>
    </lineage>
</organism>
<gene>
    <name evidence="2" type="ORF">Bca52824_066729</name>
</gene>
<comment type="caution">
    <text evidence="2">The sequence shown here is derived from an EMBL/GenBank/DDBJ whole genome shotgun (WGS) entry which is preliminary data.</text>
</comment>
<name>A0A8X7UB65_BRACI</name>
<feature type="region of interest" description="Disordered" evidence="1">
    <location>
        <begin position="26"/>
        <end position="50"/>
    </location>
</feature>
<accession>A0A8X7UB65</accession>
<reference evidence="2 3" key="1">
    <citation type="submission" date="2020-02" db="EMBL/GenBank/DDBJ databases">
        <authorList>
            <person name="Ma Q."/>
            <person name="Huang Y."/>
            <person name="Song X."/>
            <person name="Pei D."/>
        </authorList>
    </citation>
    <scope>NUCLEOTIDE SEQUENCE [LARGE SCALE GENOMIC DNA]</scope>
    <source>
        <strain evidence="2">Sxm20200214</strain>
        <tissue evidence="2">Leaf</tissue>
    </source>
</reference>
<dbReference type="Proteomes" id="UP000886595">
    <property type="component" value="Unassembled WGS sequence"/>
</dbReference>
<dbReference type="EMBL" id="JAAMPC010000013">
    <property type="protein sequence ID" value="KAG2272174.1"/>
    <property type="molecule type" value="Genomic_DNA"/>
</dbReference>
<sequence>MNLEDLLEGQQSVADLLDHHRRLNRQQLQNQVSQNSSIKSEEEKSDGLLKKKQKLRLQRDVMKMQGELEEEQALNKALRGILRGPVMSQPRLSLLLLPPEASLLIDKTLRFECLNKEMKHDFEVV</sequence>
<evidence type="ECO:0000256" key="1">
    <source>
        <dbReference type="SAM" id="MobiDB-lite"/>
    </source>
</evidence>
<protein>
    <submittedName>
        <fullName evidence="2">Uncharacterized protein</fullName>
    </submittedName>
</protein>
<proteinExistence type="predicted"/>
<dbReference type="AlphaFoldDB" id="A0A8X7UB65"/>